<proteinExistence type="predicted"/>
<keyword evidence="2" id="KW-1185">Reference proteome</keyword>
<name>A0AAN5IES1_9BILA</name>
<sequence>LFHLLLESGESNLLDSHVGDGLGLGEGQSDEGLGAHRSLLGAGNGKAVRDLGLEVVAVLVALLEGFVLVHGLSANIGAPFLGVSGGECHSDKSGDEKKT</sequence>
<dbReference type="EMBL" id="BTRK01000006">
    <property type="protein sequence ID" value="GMR61410.1"/>
    <property type="molecule type" value="Genomic_DNA"/>
</dbReference>
<feature type="non-terminal residue" evidence="1">
    <location>
        <position position="99"/>
    </location>
</feature>
<reference evidence="2" key="1">
    <citation type="submission" date="2022-10" db="EMBL/GenBank/DDBJ databases">
        <title>Genome assembly of Pristionchus species.</title>
        <authorList>
            <person name="Yoshida K."/>
            <person name="Sommer R.J."/>
        </authorList>
    </citation>
    <scope>NUCLEOTIDE SEQUENCE [LARGE SCALE GENOMIC DNA]</scope>
    <source>
        <strain evidence="2">RS5460</strain>
    </source>
</reference>
<feature type="non-terminal residue" evidence="1">
    <location>
        <position position="1"/>
    </location>
</feature>
<dbReference type="AlphaFoldDB" id="A0AAN5IES1"/>
<comment type="caution">
    <text evidence="1">The sequence shown here is derived from an EMBL/GenBank/DDBJ whole genome shotgun (WGS) entry which is preliminary data.</text>
</comment>
<organism evidence="1 2">
    <name type="scientific">Pristionchus mayeri</name>
    <dbReference type="NCBI Taxonomy" id="1317129"/>
    <lineage>
        <taxon>Eukaryota</taxon>
        <taxon>Metazoa</taxon>
        <taxon>Ecdysozoa</taxon>
        <taxon>Nematoda</taxon>
        <taxon>Chromadorea</taxon>
        <taxon>Rhabditida</taxon>
        <taxon>Rhabditina</taxon>
        <taxon>Diplogasteromorpha</taxon>
        <taxon>Diplogasteroidea</taxon>
        <taxon>Neodiplogasteridae</taxon>
        <taxon>Pristionchus</taxon>
    </lineage>
</organism>
<gene>
    <name evidence="1" type="ORF">PMAYCL1PPCAC_31605</name>
</gene>
<protein>
    <submittedName>
        <fullName evidence="1">Uncharacterized protein</fullName>
    </submittedName>
</protein>
<dbReference type="Proteomes" id="UP001328107">
    <property type="component" value="Unassembled WGS sequence"/>
</dbReference>
<evidence type="ECO:0000313" key="2">
    <source>
        <dbReference type="Proteomes" id="UP001328107"/>
    </source>
</evidence>
<accession>A0AAN5IES1</accession>
<evidence type="ECO:0000313" key="1">
    <source>
        <dbReference type="EMBL" id="GMR61410.1"/>
    </source>
</evidence>